<accession>A0A4S3K9C9</accession>
<dbReference type="InterPro" id="IPR050834">
    <property type="entry name" value="Glycosyltransf_2"/>
</dbReference>
<dbReference type="OrthoDB" id="9805612at2"/>
<keyword evidence="3" id="KW-1185">Reference proteome</keyword>
<reference evidence="2 3" key="1">
    <citation type="submission" date="2019-03" db="EMBL/GenBank/DDBJ databases">
        <title>Genomic Encyclopedia of Type Strains, Phase IV (KMG-IV): sequencing the most valuable type-strain genomes for metagenomic binning, comparative biology and taxonomic classification.</title>
        <authorList>
            <person name="Goeker M."/>
        </authorList>
    </citation>
    <scope>NUCLEOTIDE SEQUENCE [LARGE SCALE GENOMIC DNA]</scope>
    <source>
        <strain evidence="2 3">DSM 26377</strain>
    </source>
</reference>
<dbReference type="Gene3D" id="3.90.550.10">
    <property type="entry name" value="Spore Coat Polysaccharide Biosynthesis Protein SpsA, Chain A"/>
    <property type="match status" value="1"/>
</dbReference>
<dbReference type="GO" id="GO:0016740">
    <property type="term" value="F:transferase activity"/>
    <property type="evidence" value="ECO:0007669"/>
    <property type="project" value="UniProtKB-KW"/>
</dbReference>
<dbReference type="AlphaFoldDB" id="A0A4S3K9C9"/>
<evidence type="ECO:0000313" key="3">
    <source>
        <dbReference type="Proteomes" id="UP000295341"/>
    </source>
</evidence>
<keyword evidence="2" id="KW-0808">Transferase</keyword>
<name>A0A4S3K9C9_9GAMM</name>
<dbReference type="InterPro" id="IPR001173">
    <property type="entry name" value="Glyco_trans_2-like"/>
</dbReference>
<dbReference type="CDD" id="cd00761">
    <property type="entry name" value="Glyco_tranf_GTA_type"/>
    <property type="match status" value="1"/>
</dbReference>
<dbReference type="PANTHER" id="PTHR43685:SF2">
    <property type="entry name" value="GLYCOSYLTRANSFERASE 2-LIKE DOMAIN-CONTAINING PROTEIN"/>
    <property type="match status" value="1"/>
</dbReference>
<protein>
    <submittedName>
        <fullName evidence="2">Glycosyltransferase involved in cell wall biosynthesis</fullName>
    </submittedName>
</protein>
<dbReference type="Pfam" id="PF00535">
    <property type="entry name" value="Glycos_transf_2"/>
    <property type="match status" value="1"/>
</dbReference>
<sequence>MTPSPPRITVLIPTYNRERLLLRALDSIAAQSFREFEIVVVDDGSTDATPSAVAAWSSANGIPVSYARQDNAGQHAAHNRGVQLATGELVVMLDSDDLLAPDALRHYVEAWDAIPARQRDGFCGVLGHCAWWATRQNTGDAYPQPVFDSTYLEVKQRHRIHGDKPGAWRRDLLLLHPYPVFPGERRFRMSWAAQVMALTHRVRCIDVVLHYVDQQADGLSSNTLRKRLMAPRSLWFCFRDEANRFTRGYSRRIRLQAHVRYVRYALHVGKGPIAQQREIADRALLLRAWPAGFVKWLRDVVYRRAGWVKVPNRSLTSAP</sequence>
<comment type="caution">
    <text evidence="2">The sequence shown here is derived from an EMBL/GenBank/DDBJ whole genome shotgun (WGS) entry which is preliminary data.</text>
</comment>
<organism evidence="2 3">
    <name type="scientific">Panacagrimonas perspica</name>
    <dbReference type="NCBI Taxonomy" id="381431"/>
    <lineage>
        <taxon>Bacteria</taxon>
        <taxon>Pseudomonadati</taxon>
        <taxon>Pseudomonadota</taxon>
        <taxon>Gammaproteobacteria</taxon>
        <taxon>Nevskiales</taxon>
        <taxon>Nevskiaceae</taxon>
        <taxon>Panacagrimonas</taxon>
    </lineage>
</organism>
<dbReference type="Proteomes" id="UP000295341">
    <property type="component" value="Unassembled WGS sequence"/>
</dbReference>
<feature type="domain" description="Glycosyltransferase 2-like" evidence="1">
    <location>
        <begin position="9"/>
        <end position="116"/>
    </location>
</feature>
<dbReference type="PANTHER" id="PTHR43685">
    <property type="entry name" value="GLYCOSYLTRANSFERASE"/>
    <property type="match status" value="1"/>
</dbReference>
<gene>
    <name evidence="2" type="ORF">DFR24_4603</name>
</gene>
<proteinExistence type="predicted"/>
<dbReference type="RefSeq" id="WP_133883749.1">
    <property type="nucleotide sequence ID" value="NZ_MWIN01000003.1"/>
</dbReference>
<evidence type="ECO:0000259" key="1">
    <source>
        <dbReference type="Pfam" id="PF00535"/>
    </source>
</evidence>
<dbReference type="EMBL" id="SOBT01000012">
    <property type="protein sequence ID" value="TDU24336.1"/>
    <property type="molecule type" value="Genomic_DNA"/>
</dbReference>
<dbReference type="SUPFAM" id="SSF53448">
    <property type="entry name" value="Nucleotide-diphospho-sugar transferases"/>
    <property type="match status" value="1"/>
</dbReference>
<evidence type="ECO:0000313" key="2">
    <source>
        <dbReference type="EMBL" id="TDU24336.1"/>
    </source>
</evidence>
<dbReference type="InterPro" id="IPR029044">
    <property type="entry name" value="Nucleotide-diphossugar_trans"/>
</dbReference>